<dbReference type="OrthoDB" id="4509524at2759"/>
<dbReference type="GeneID" id="38121588"/>
<name>A0A3D8QA33_9EURO</name>
<dbReference type="Proteomes" id="UP000256690">
    <property type="component" value="Unassembled WGS sequence"/>
</dbReference>
<evidence type="ECO:0000313" key="2">
    <source>
        <dbReference type="EMBL" id="RDW58527.1"/>
    </source>
</evidence>
<organism evidence="2 3">
    <name type="scientific">Aspergillus mulundensis</name>
    <dbReference type="NCBI Taxonomy" id="1810919"/>
    <lineage>
        <taxon>Eukaryota</taxon>
        <taxon>Fungi</taxon>
        <taxon>Dikarya</taxon>
        <taxon>Ascomycota</taxon>
        <taxon>Pezizomycotina</taxon>
        <taxon>Eurotiomycetes</taxon>
        <taxon>Eurotiomycetidae</taxon>
        <taxon>Eurotiales</taxon>
        <taxon>Aspergillaceae</taxon>
        <taxon>Aspergillus</taxon>
        <taxon>Aspergillus subgen. Nidulantes</taxon>
    </lineage>
</organism>
<accession>A0A3D8QA33</accession>
<feature type="region of interest" description="Disordered" evidence="1">
    <location>
        <begin position="91"/>
        <end position="130"/>
    </location>
</feature>
<protein>
    <submittedName>
        <fullName evidence="2">Uncharacterized protein</fullName>
    </submittedName>
</protein>
<feature type="region of interest" description="Disordered" evidence="1">
    <location>
        <begin position="1"/>
        <end position="32"/>
    </location>
</feature>
<evidence type="ECO:0000256" key="1">
    <source>
        <dbReference type="SAM" id="MobiDB-lite"/>
    </source>
</evidence>
<sequence length="321" mass="35323">MPPQFPPTWKAAGKNKPDPPSPPGPGQKIYVGNSPWGRWELEYVYQGVTTTVGAPKPVDVKADGSHLIYDPPPVRGFPYRRKRDIIDAGSDLASEEADIPDSALESPRNASVSMDQLLPGSQRRLSRRTTPSATGFLDARVYSDVLCPADVEPEICSDCWFQSPAAIPDGAGEAEETIPTSTSTGSTTIPTIPSDDNPDEDMYCLRSHNSDSAYQSFTVEEYRRAIYGLCAGQTMAVDDDGHIWQDPHTWLIARAYWAEDQTGCSPRKEWSMTQNCESWIGEIFLFCDHPQSSSEYYGGAVVWNGPDGCVVFYLGKQLLVS</sequence>
<evidence type="ECO:0000313" key="3">
    <source>
        <dbReference type="Proteomes" id="UP000256690"/>
    </source>
</evidence>
<dbReference type="AlphaFoldDB" id="A0A3D8QA33"/>
<dbReference type="RefSeq" id="XP_026598153.1">
    <property type="nucleotide sequence ID" value="XM_026753234.1"/>
</dbReference>
<reference evidence="2 3" key="1">
    <citation type="journal article" date="2018" name="IMA Fungus">
        <title>IMA Genome-F 9: Draft genome sequence of Annulohypoxylon stygium, Aspergillus mulundensis, Berkeleyomyces basicola (syn. Thielaviopsis basicola), Ceratocystis smalleyi, two Cercospora beticola strains, Coleophoma cylindrospora, Fusarium fracticaudum, Phialophora cf. hyalina, and Morchella septimelata.</title>
        <authorList>
            <person name="Wingfield B.D."/>
            <person name="Bills G.F."/>
            <person name="Dong Y."/>
            <person name="Huang W."/>
            <person name="Nel W.J."/>
            <person name="Swalarsk-Parry B.S."/>
            <person name="Vaghefi N."/>
            <person name="Wilken P.M."/>
            <person name="An Z."/>
            <person name="de Beer Z.W."/>
            <person name="De Vos L."/>
            <person name="Chen L."/>
            <person name="Duong T.A."/>
            <person name="Gao Y."/>
            <person name="Hammerbacher A."/>
            <person name="Kikkert J.R."/>
            <person name="Li Y."/>
            <person name="Li H."/>
            <person name="Li K."/>
            <person name="Li Q."/>
            <person name="Liu X."/>
            <person name="Ma X."/>
            <person name="Naidoo K."/>
            <person name="Pethybridge S.J."/>
            <person name="Sun J."/>
            <person name="Steenkamp E.T."/>
            <person name="van der Nest M.A."/>
            <person name="van Wyk S."/>
            <person name="Wingfield M.J."/>
            <person name="Xiong C."/>
            <person name="Yue Q."/>
            <person name="Zhang X."/>
        </authorList>
    </citation>
    <scope>NUCLEOTIDE SEQUENCE [LARGE SCALE GENOMIC DNA]</scope>
    <source>
        <strain evidence="2 3">DSM 5745</strain>
    </source>
</reference>
<feature type="region of interest" description="Disordered" evidence="1">
    <location>
        <begin position="171"/>
        <end position="199"/>
    </location>
</feature>
<dbReference type="EMBL" id="PVWQ01000023">
    <property type="protein sequence ID" value="RDW58527.1"/>
    <property type="molecule type" value="Genomic_DNA"/>
</dbReference>
<feature type="compositionally biased region" description="Low complexity" evidence="1">
    <location>
        <begin position="177"/>
        <end position="194"/>
    </location>
</feature>
<proteinExistence type="predicted"/>
<gene>
    <name evidence="2" type="ORF">DSM5745_11218</name>
</gene>
<comment type="caution">
    <text evidence="2">The sequence shown here is derived from an EMBL/GenBank/DDBJ whole genome shotgun (WGS) entry which is preliminary data.</text>
</comment>
<keyword evidence="3" id="KW-1185">Reference proteome</keyword>